<evidence type="ECO:0000259" key="7">
    <source>
        <dbReference type="Pfam" id="PF02463"/>
    </source>
</evidence>
<dbReference type="SUPFAM" id="SSF75553">
    <property type="entry name" value="Smc hinge domain"/>
    <property type="match status" value="1"/>
</dbReference>
<dbReference type="NCBIfam" id="TIGR02168">
    <property type="entry name" value="SMC_prok_B"/>
    <property type="match status" value="1"/>
</dbReference>
<feature type="coiled-coil region" evidence="6">
    <location>
        <begin position="300"/>
        <end position="500"/>
    </location>
</feature>
<dbReference type="InterPro" id="IPR036277">
    <property type="entry name" value="SMC_hinge_sf"/>
</dbReference>
<dbReference type="HAMAP" id="MF_01894">
    <property type="entry name" value="Smc_prok"/>
    <property type="match status" value="1"/>
</dbReference>
<evidence type="ECO:0000256" key="2">
    <source>
        <dbReference type="ARBA" id="ARBA00022741"/>
    </source>
</evidence>
<dbReference type="GO" id="GO:0006260">
    <property type="term" value="P:DNA replication"/>
    <property type="evidence" value="ECO:0007669"/>
    <property type="project" value="UniProtKB-UniRule"/>
</dbReference>
<dbReference type="GO" id="GO:0007062">
    <property type="term" value="P:sister chromatid cohesion"/>
    <property type="evidence" value="ECO:0007669"/>
    <property type="project" value="InterPro"/>
</dbReference>
<dbReference type="GO" id="GO:0030261">
    <property type="term" value="P:chromosome condensation"/>
    <property type="evidence" value="ECO:0007669"/>
    <property type="project" value="InterPro"/>
</dbReference>
<comment type="similarity">
    <text evidence="6">Belongs to the SMC family.</text>
</comment>
<evidence type="ECO:0000256" key="1">
    <source>
        <dbReference type="ARBA" id="ARBA00022490"/>
    </source>
</evidence>
<dbReference type="Proteomes" id="UP000054729">
    <property type="component" value="Unassembled WGS sequence"/>
</dbReference>
<dbReference type="PANTHER" id="PTHR43977">
    <property type="entry name" value="STRUCTURAL MAINTENANCE OF CHROMOSOMES PROTEIN 3"/>
    <property type="match status" value="1"/>
</dbReference>
<proteinExistence type="inferred from homology"/>
<keyword evidence="9" id="KW-1185">Reference proteome</keyword>
<dbReference type="GO" id="GO:0005694">
    <property type="term" value="C:chromosome"/>
    <property type="evidence" value="ECO:0007669"/>
    <property type="project" value="InterPro"/>
</dbReference>
<feature type="domain" description="RecF/RecN/SMC N-terminal" evidence="7">
    <location>
        <begin position="784"/>
        <end position="1150"/>
    </location>
</feature>
<evidence type="ECO:0000256" key="4">
    <source>
        <dbReference type="ARBA" id="ARBA00023054"/>
    </source>
</evidence>
<dbReference type="EMBL" id="LNZB01000036">
    <property type="protein sequence ID" value="KTD79209.1"/>
    <property type="molecule type" value="Genomic_DNA"/>
</dbReference>
<evidence type="ECO:0000313" key="8">
    <source>
        <dbReference type="EMBL" id="KTD79209.1"/>
    </source>
</evidence>
<dbReference type="PIRSF" id="PIRSF005719">
    <property type="entry name" value="SMC"/>
    <property type="match status" value="1"/>
</dbReference>
<dbReference type="InterPro" id="IPR003395">
    <property type="entry name" value="RecF/RecN/SMC_N"/>
</dbReference>
<comment type="function">
    <text evidence="6">Required for chromosome condensation and partitioning.</text>
</comment>
<comment type="caution">
    <text evidence="8">The sequence shown here is derived from an EMBL/GenBank/DDBJ whole genome shotgun (WGS) entry which is preliminary data.</text>
</comment>
<evidence type="ECO:0000256" key="3">
    <source>
        <dbReference type="ARBA" id="ARBA00022840"/>
    </source>
</evidence>
<dbReference type="CDD" id="cd03278">
    <property type="entry name" value="ABC_SMC_barmotin"/>
    <property type="match status" value="2"/>
</dbReference>
<sequence length="1164" mass="133256">MHLKQLKIAGFKSFVDPTIVPFPSQLVGVVGPNGCGKSNVIDAVRWVMGESSAKNLRGESMTDVIFNGSTSRKPLGQASVELVFDNSLGRIAGPFSSYSELAVKRVVTRDGESSYYLNGSRCRRKDITDLFLGTGAGSRSYSIIGQGTISRLIEAKPEELRAFLEEAAGVSKYKERRRETLQRIEHTRENLTRVADIREELNKHLQRLERQAKAAERYTQLVQEEKRCRAEILALKWQDQTEKQSTKQRELLELRVSLEQQQSILTNGTMEKTLLNEQLQDATQHNQIIQESLYQIGMEMARLEEGLLQREKEKKRLEQEREQMLNDSKASNTQLQQDKDALINCQQLSEQLKEQLLLLQNAYSEKEVQWNAKQAAQKEWEAHWTETQAKHNAQKQQQQLTKLKLQHLDERRNHIHISLEKLDTDSLSVSLLELEQRAAVLKLKQEELQRAQQSALEQVNQANEGQLGLRNQLKDTEKQVSSLQDDYHRLSSELAALKAAQKAARRGTQAEKAENEGWAEKARLMDVLHVEPTWQAVCEMILGDDVRAYVVENINELWSKFSENKTLTENVVSLKPHTAASSTRPKLGDKVQGLLPVTVNSFEHIYAAENREQALSWCPDLLPYESVVTPDGYWLGNGWARLAQKIEVDEIGILARQQKINEMSQQVAELEIKLNSVRQLRDEFQTQIQDNLIHIEQLQTQFNLSNEELRNHLSTLNDNSQQINHTEKRIESMAAEKLELTEALEEISIELSQTSAQLIQLDKQTNDMEVQYQQLLREKQFKLDELSEQSQQLNNLRNQLHQVERDHDREMARIQQLVDRVNREQERLQKIQLRLEELEKLYLTTAEPENELKKQLELLLAKHGETEEQLNLSRDKVSHLKMKMEELDLQLIQHNNELKKLQELISQVQMEEQALAVRASSFIETMDETGYKLKEVLEGIPAGFTQTMKEDELITVSEKISRLGAINLAAIEEFASEKQRQVYLDEQYHDLNQALTTLESAIEKMDNETKSRLESTFDEVNTSFKALFPRLFGGGRAQLELTCDNLLEAGIVVMAQPPGKRNSTIHLLSGGEKAMTAVALVFAIFQLNPSPFCMLDEVDAPLDDLNVSRFCDLVKEMSQFVQFLFITHNKVTMELADHLIGVTMREPGVSRLVAVDVKQALTME</sequence>
<feature type="binding site" evidence="6">
    <location>
        <begin position="32"/>
        <end position="39"/>
    </location>
    <ligand>
        <name>ATP</name>
        <dbReference type="ChEBI" id="CHEBI:30616"/>
    </ligand>
</feature>
<dbReference type="GO" id="GO:0005524">
    <property type="term" value="F:ATP binding"/>
    <property type="evidence" value="ECO:0007669"/>
    <property type="project" value="UniProtKB-UniRule"/>
</dbReference>
<evidence type="ECO:0000256" key="5">
    <source>
        <dbReference type="ARBA" id="ARBA00023125"/>
    </source>
</evidence>
<dbReference type="GO" id="GO:0005737">
    <property type="term" value="C:cytoplasm"/>
    <property type="evidence" value="ECO:0007669"/>
    <property type="project" value="UniProtKB-SubCell"/>
</dbReference>
<comment type="subcellular location">
    <subcellularLocation>
        <location evidence="6">Cytoplasm</location>
    </subcellularLocation>
</comment>
<dbReference type="PATRIC" id="fig|66969.6.peg.1408"/>
<evidence type="ECO:0000256" key="6">
    <source>
        <dbReference type="HAMAP-Rule" id="MF_01894"/>
    </source>
</evidence>
<feature type="domain" description="RecF/RecN/SMC N-terminal" evidence="7">
    <location>
        <begin position="2"/>
        <end position="132"/>
    </location>
</feature>
<name>A0A0W1AD16_9GAMM</name>
<accession>A0A0W1AD16</accession>
<keyword evidence="1 6" id="KW-0963">Cytoplasm</keyword>
<dbReference type="STRING" id="66969.Lwal_1281"/>
<keyword evidence="4 6" id="KW-0175">Coiled coil</keyword>
<dbReference type="SUPFAM" id="SSF52540">
    <property type="entry name" value="P-loop containing nucleoside triphosphate hydrolases"/>
    <property type="match status" value="1"/>
</dbReference>
<dbReference type="InterPro" id="IPR024704">
    <property type="entry name" value="SMC"/>
</dbReference>
<dbReference type="GO" id="GO:0007059">
    <property type="term" value="P:chromosome segregation"/>
    <property type="evidence" value="ECO:0007669"/>
    <property type="project" value="UniProtKB-UniRule"/>
</dbReference>
<dbReference type="Pfam" id="PF02463">
    <property type="entry name" value="SMC_N"/>
    <property type="match status" value="2"/>
</dbReference>
<comment type="domain">
    <text evidence="6">Contains large globular domains required for ATP hydrolysis at each terminus and a third globular domain forming a flexible hinge near the middle of the molecule. These domains are separated by coiled-coil structures.</text>
</comment>
<dbReference type="OrthoDB" id="9808768at2"/>
<protein>
    <recommendedName>
        <fullName evidence="6">Chromosome partition protein Smc</fullName>
    </recommendedName>
</protein>
<feature type="coiled-coil region" evidence="6">
    <location>
        <begin position="653"/>
        <end position="911"/>
    </location>
</feature>
<organism evidence="8 9">
    <name type="scientific">Legionella waltersii</name>
    <dbReference type="NCBI Taxonomy" id="66969"/>
    <lineage>
        <taxon>Bacteria</taxon>
        <taxon>Pseudomonadati</taxon>
        <taxon>Pseudomonadota</taxon>
        <taxon>Gammaproteobacteria</taxon>
        <taxon>Legionellales</taxon>
        <taxon>Legionellaceae</taxon>
        <taxon>Legionella</taxon>
    </lineage>
</organism>
<keyword evidence="3 6" id="KW-0067">ATP-binding</keyword>
<dbReference type="InterPro" id="IPR011890">
    <property type="entry name" value="SMC_prok"/>
</dbReference>
<dbReference type="GO" id="GO:0003677">
    <property type="term" value="F:DNA binding"/>
    <property type="evidence" value="ECO:0007669"/>
    <property type="project" value="UniProtKB-UniRule"/>
</dbReference>
<gene>
    <name evidence="6 8" type="primary">smc</name>
    <name evidence="8" type="ORF">Lwal_1281</name>
</gene>
<dbReference type="GO" id="GO:0016887">
    <property type="term" value="F:ATP hydrolysis activity"/>
    <property type="evidence" value="ECO:0007669"/>
    <property type="project" value="InterPro"/>
</dbReference>
<keyword evidence="2 6" id="KW-0547">Nucleotide-binding</keyword>
<dbReference type="AlphaFoldDB" id="A0A0W1AD16"/>
<keyword evidence="5 6" id="KW-0238">DNA-binding</keyword>
<dbReference type="InterPro" id="IPR027417">
    <property type="entry name" value="P-loop_NTPase"/>
</dbReference>
<comment type="subunit">
    <text evidence="6">Homodimer.</text>
</comment>
<evidence type="ECO:0000313" key="9">
    <source>
        <dbReference type="Proteomes" id="UP000054729"/>
    </source>
</evidence>
<feature type="coiled-coil region" evidence="6">
    <location>
        <begin position="170"/>
        <end position="225"/>
    </location>
</feature>
<reference evidence="8 9" key="1">
    <citation type="submission" date="2015-11" db="EMBL/GenBank/DDBJ databases">
        <title>Genomic analysis of 38 Legionella species identifies large and diverse effector repertoires.</title>
        <authorList>
            <person name="Burstein D."/>
            <person name="Amaro F."/>
            <person name="Zusman T."/>
            <person name="Lifshitz Z."/>
            <person name="Cohen O."/>
            <person name="Gilbert J.A."/>
            <person name="Pupko T."/>
            <person name="Shuman H.A."/>
            <person name="Segal G."/>
        </authorList>
    </citation>
    <scope>NUCLEOTIDE SEQUENCE [LARGE SCALE GENOMIC DNA]</scope>
    <source>
        <strain evidence="8 9">ATCC 51914</strain>
    </source>
</reference>
<dbReference type="RefSeq" id="WP_058479989.1">
    <property type="nucleotide sequence ID" value="NZ_CAAAIQ010000007.1"/>
</dbReference>
<dbReference type="Gene3D" id="3.40.50.300">
    <property type="entry name" value="P-loop containing nucleotide triphosphate hydrolases"/>
    <property type="match status" value="2"/>
</dbReference>